<dbReference type="Proteomes" id="UP001302368">
    <property type="component" value="Chromosome"/>
</dbReference>
<proteinExistence type="predicted"/>
<gene>
    <name evidence="2" type="ORF">Q8Y70_15780</name>
</gene>
<name>A0ABZ0MKR2_9ENTR</name>
<evidence type="ECO:0000313" key="2">
    <source>
        <dbReference type="EMBL" id="WOZ76058.1"/>
    </source>
</evidence>
<keyword evidence="1" id="KW-0812">Transmembrane</keyword>
<keyword evidence="3" id="KW-1185">Reference proteome</keyword>
<accession>A0ABZ0MKR2</accession>
<dbReference type="EMBL" id="CP137744">
    <property type="protein sequence ID" value="WOZ76058.1"/>
    <property type="molecule type" value="Genomic_DNA"/>
</dbReference>
<evidence type="ECO:0000256" key="1">
    <source>
        <dbReference type="SAM" id="Phobius"/>
    </source>
</evidence>
<protein>
    <submittedName>
        <fullName evidence="2">Uncharacterized protein</fullName>
    </submittedName>
</protein>
<feature type="transmembrane region" description="Helical" evidence="1">
    <location>
        <begin position="173"/>
        <end position="191"/>
    </location>
</feature>
<feature type="transmembrane region" description="Helical" evidence="1">
    <location>
        <begin position="6"/>
        <end position="25"/>
    </location>
</feature>
<evidence type="ECO:0000313" key="3">
    <source>
        <dbReference type="Proteomes" id="UP001302368"/>
    </source>
</evidence>
<organism evidence="2 3">
    <name type="scientific">Kosakonia sacchari</name>
    <dbReference type="NCBI Taxonomy" id="1158459"/>
    <lineage>
        <taxon>Bacteria</taxon>
        <taxon>Pseudomonadati</taxon>
        <taxon>Pseudomonadota</taxon>
        <taxon>Gammaproteobacteria</taxon>
        <taxon>Enterobacterales</taxon>
        <taxon>Enterobacteriaceae</taxon>
        <taxon>Kosakonia</taxon>
    </lineage>
</organism>
<dbReference type="RefSeq" id="WP_305736615.1">
    <property type="nucleotide sequence ID" value="NZ_CP137744.1"/>
</dbReference>
<keyword evidence="1" id="KW-1133">Transmembrane helix</keyword>
<keyword evidence="1" id="KW-0472">Membrane</keyword>
<reference evidence="2 3" key="1">
    <citation type="submission" date="2023-10" db="EMBL/GenBank/DDBJ databases">
        <title>Genome sequencing of the isolated polysaccharide-producing bacterium Kosakonia sacchari KS2022.</title>
        <authorList>
            <person name="Yi X."/>
        </authorList>
    </citation>
    <scope>NUCLEOTIDE SEQUENCE [LARGE SCALE GENOMIC DNA]</scope>
    <source>
        <strain evidence="2 3">KS2022</strain>
    </source>
</reference>
<sequence>MMAFEIDVVTLIKIVGALGAGYIGWRRWVDFESNRLFNKYVKASDFAYKLAEKTNKAQLEALGRKYGIAAFTGDVRLSLKQRERILSATDPIKHIEIYKKCAHLVNVTEQGNELFQWKEKRHNNKAWRSFLVGFYFGIYTLAVMAYWKLPDIAPSFFNILITKLEVRTLSGKVLFHIVYGAVFFIIAYFGISQGMKIKSAESLIENNNAIRESDGERT</sequence>
<feature type="transmembrane region" description="Helical" evidence="1">
    <location>
        <begin position="126"/>
        <end position="147"/>
    </location>
</feature>